<evidence type="ECO:0000313" key="1">
    <source>
        <dbReference type="EMBL" id="KXU39380.1"/>
    </source>
</evidence>
<gene>
    <name evidence="1" type="ORF">AXE65_08845</name>
</gene>
<keyword evidence="2" id="KW-1185">Reference proteome</keyword>
<dbReference type="EMBL" id="LSZO01000012">
    <property type="protein sequence ID" value="KXU39380.1"/>
    <property type="molecule type" value="Genomic_DNA"/>
</dbReference>
<dbReference type="OrthoDB" id="6021410at2"/>
<dbReference type="RefSeq" id="WP_068386637.1">
    <property type="nucleotide sequence ID" value="NZ_LSZO01000012.1"/>
</dbReference>
<accession>A0A139SYB3</accession>
<dbReference type="AlphaFoldDB" id="A0A139SYB3"/>
<proteinExistence type="predicted"/>
<dbReference type="Proteomes" id="UP000072660">
    <property type="component" value="Unassembled WGS sequence"/>
</dbReference>
<organism evidence="1 2">
    <name type="scientific">Ventosimonas gracilis</name>
    <dbReference type="NCBI Taxonomy" id="1680762"/>
    <lineage>
        <taxon>Bacteria</taxon>
        <taxon>Pseudomonadati</taxon>
        <taxon>Pseudomonadota</taxon>
        <taxon>Gammaproteobacteria</taxon>
        <taxon>Pseudomonadales</taxon>
        <taxon>Ventosimonadaceae</taxon>
        <taxon>Ventosimonas</taxon>
    </lineage>
</organism>
<comment type="caution">
    <text evidence="1">The sequence shown here is derived from an EMBL/GenBank/DDBJ whole genome shotgun (WGS) entry which is preliminary data.</text>
</comment>
<name>A0A139SYB3_9GAMM</name>
<evidence type="ECO:0000313" key="2">
    <source>
        <dbReference type="Proteomes" id="UP000072660"/>
    </source>
</evidence>
<protein>
    <submittedName>
        <fullName evidence="1">Uncharacterized protein</fullName>
    </submittedName>
</protein>
<reference evidence="1 2" key="1">
    <citation type="submission" date="2016-02" db="EMBL/GenBank/DDBJ databases">
        <authorList>
            <person name="Wen L."/>
            <person name="He K."/>
            <person name="Yang H."/>
        </authorList>
    </citation>
    <scope>NUCLEOTIDE SEQUENCE [LARGE SCALE GENOMIC DNA]</scope>
    <source>
        <strain evidence="1 2">CV58</strain>
    </source>
</reference>
<sequence>MSGLTKLVGHKILDYPTHLILNALTPTPPKRRLGDIAEQTAMEGGARPMIFGRVRPIGGNIIQLQAPQKRMIKEKVSGGKGGSKKKKQKVEHVFRTYAIGICEGPVSAVIRVWRNNKLVYDARGNAWGANNNHVFLNRFRLHLGTWQQFPDPTLEAIWGAGNVPAYRGTCYMVAVDEDLTELGGAVPIWLFEVERAEYFDIESDLYPLAEQEHAQSGAKLETALLKSTLQRANDQNSVSSGALLESGELKAVLQRTESSEQVNSGAALDGGELKSILIKQNIEAEQVSSSAALDGGALQTVLIKPELFIEAAKSSAALETGALL</sequence>